<comment type="caution">
    <text evidence="3">The sequence shown here is derived from an EMBL/GenBank/DDBJ whole genome shotgun (WGS) entry which is preliminary data.</text>
</comment>
<feature type="compositionally biased region" description="Basic and acidic residues" evidence="1">
    <location>
        <begin position="502"/>
        <end position="513"/>
    </location>
</feature>
<feature type="region of interest" description="Disordered" evidence="1">
    <location>
        <begin position="216"/>
        <end position="366"/>
    </location>
</feature>
<proteinExistence type="predicted"/>
<reference evidence="3" key="2">
    <citation type="submission" date="2023-06" db="EMBL/GenBank/DDBJ databases">
        <authorList>
            <consortium name="Lawrence Berkeley National Laboratory"/>
            <person name="Haridas S."/>
            <person name="Hensen N."/>
            <person name="Bonometti L."/>
            <person name="Westerberg I."/>
            <person name="Brannstrom I.O."/>
            <person name="Guillou S."/>
            <person name="Cros-Aarteil S."/>
            <person name="Calhoun S."/>
            <person name="Kuo A."/>
            <person name="Mondo S."/>
            <person name="Pangilinan J."/>
            <person name="Riley R."/>
            <person name="Labutti K."/>
            <person name="Andreopoulos B."/>
            <person name="Lipzen A."/>
            <person name="Chen C."/>
            <person name="Yanf M."/>
            <person name="Daum C."/>
            <person name="Ng V."/>
            <person name="Clum A."/>
            <person name="Steindorff A."/>
            <person name="Ohm R."/>
            <person name="Martin F."/>
            <person name="Silar P."/>
            <person name="Natvig D."/>
            <person name="Lalanne C."/>
            <person name="Gautier V."/>
            <person name="Ament-Velasquez S.L."/>
            <person name="Kruys A."/>
            <person name="Hutchinson M.I."/>
            <person name="Powell A.J."/>
            <person name="Barry K."/>
            <person name="Miller A.N."/>
            <person name="Grigoriev I.V."/>
            <person name="Debuchy R."/>
            <person name="Gladieux P."/>
            <person name="Thoren M.H."/>
            <person name="Johannesson H."/>
        </authorList>
    </citation>
    <scope>NUCLEOTIDE SEQUENCE</scope>
    <source>
        <strain evidence="3">CBS 168.71</strain>
    </source>
</reference>
<organism evidence="3 4">
    <name type="scientific">Chaetomium fimeti</name>
    <dbReference type="NCBI Taxonomy" id="1854472"/>
    <lineage>
        <taxon>Eukaryota</taxon>
        <taxon>Fungi</taxon>
        <taxon>Dikarya</taxon>
        <taxon>Ascomycota</taxon>
        <taxon>Pezizomycotina</taxon>
        <taxon>Sordariomycetes</taxon>
        <taxon>Sordariomycetidae</taxon>
        <taxon>Sordariales</taxon>
        <taxon>Chaetomiaceae</taxon>
        <taxon>Chaetomium</taxon>
    </lineage>
</organism>
<feature type="compositionally biased region" description="Polar residues" evidence="1">
    <location>
        <begin position="119"/>
        <end position="129"/>
    </location>
</feature>
<feature type="compositionally biased region" description="Low complexity" evidence="1">
    <location>
        <begin position="316"/>
        <end position="327"/>
    </location>
</feature>
<dbReference type="Proteomes" id="UP001278766">
    <property type="component" value="Unassembled WGS sequence"/>
</dbReference>
<feature type="compositionally biased region" description="Pro residues" evidence="1">
    <location>
        <begin position="299"/>
        <end position="308"/>
    </location>
</feature>
<feature type="compositionally biased region" description="Basic residues" evidence="1">
    <location>
        <begin position="528"/>
        <end position="537"/>
    </location>
</feature>
<dbReference type="RefSeq" id="XP_062659041.1">
    <property type="nucleotide sequence ID" value="XM_062798385.1"/>
</dbReference>
<evidence type="ECO:0000256" key="1">
    <source>
        <dbReference type="SAM" id="MobiDB-lite"/>
    </source>
</evidence>
<feature type="region of interest" description="Disordered" evidence="1">
    <location>
        <begin position="94"/>
        <end position="129"/>
    </location>
</feature>
<feature type="transmembrane region" description="Helical" evidence="2">
    <location>
        <begin position="34"/>
        <end position="55"/>
    </location>
</feature>
<dbReference type="EMBL" id="JAUEPN010000004">
    <property type="protein sequence ID" value="KAK3295527.1"/>
    <property type="molecule type" value="Genomic_DNA"/>
</dbReference>
<keyword evidence="4" id="KW-1185">Reference proteome</keyword>
<accession>A0AAE0HG36</accession>
<keyword evidence="2" id="KW-0812">Transmembrane</keyword>
<reference evidence="3" key="1">
    <citation type="journal article" date="2023" name="Mol. Phylogenet. Evol.">
        <title>Genome-scale phylogeny and comparative genomics of the fungal order Sordariales.</title>
        <authorList>
            <person name="Hensen N."/>
            <person name="Bonometti L."/>
            <person name="Westerberg I."/>
            <person name="Brannstrom I.O."/>
            <person name="Guillou S."/>
            <person name="Cros-Aarteil S."/>
            <person name="Calhoun S."/>
            <person name="Haridas S."/>
            <person name="Kuo A."/>
            <person name="Mondo S."/>
            <person name="Pangilinan J."/>
            <person name="Riley R."/>
            <person name="LaButti K."/>
            <person name="Andreopoulos B."/>
            <person name="Lipzen A."/>
            <person name="Chen C."/>
            <person name="Yan M."/>
            <person name="Daum C."/>
            <person name="Ng V."/>
            <person name="Clum A."/>
            <person name="Steindorff A."/>
            <person name="Ohm R.A."/>
            <person name="Martin F."/>
            <person name="Silar P."/>
            <person name="Natvig D.O."/>
            <person name="Lalanne C."/>
            <person name="Gautier V."/>
            <person name="Ament-Velasquez S.L."/>
            <person name="Kruys A."/>
            <person name="Hutchinson M.I."/>
            <person name="Powell A.J."/>
            <person name="Barry K."/>
            <person name="Miller A.N."/>
            <person name="Grigoriev I.V."/>
            <person name="Debuchy R."/>
            <person name="Gladieux P."/>
            <person name="Hiltunen Thoren M."/>
            <person name="Johannesson H."/>
        </authorList>
    </citation>
    <scope>NUCLEOTIDE SEQUENCE</scope>
    <source>
        <strain evidence="3">CBS 168.71</strain>
    </source>
</reference>
<feature type="compositionally biased region" description="Pro residues" evidence="1">
    <location>
        <begin position="227"/>
        <end position="243"/>
    </location>
</feature>
<name>A0AAE0HG36_9PEZI</name>
<evidence type="ECO:0000313" key="3">
    <source>
        <dbReference type="EMBL" id="KAK3295527.1"/>
    </source>
</evidence>
<feature type="region of interest" description="Disordered" evidence="1">
    <location>
        <begin position="381"/>
        <end position="537"/>
    </location>
</feature>
<dbReference type="GeneID" id="87835333"/>
<dbReference type="AlphaFoldDB" id="A0AAE0HG36"/>
<evidence type="ECO:0000256" key="2">
    <source>
        <dbReference type="SAM" id="Phobius"/>
    </source>
</evidence>
<keyword evidence="2" id="KW-1133">Transmembrane helix</keyword>
<evidence type="ECO:0000313" key="4">
    <source>
        <dbReference type="Proteomes" id="UP001278766"/>
    </source>
</evidence>
<feature type="compositionally biased region" description="Polar residues" evidence="1">
    <location>
        <begin position="285"/>
        <end position="294"/>
    </location>
</feature>
<feature type="compositionally biased region" description="Basic residues" evidence="1">
    <location>
        <begin position="431"/>
        <end position="442"/>
    </location>
</feature>
<gene>
    <name evidence="3" type="ORF">B0H64DRAFT_148063</name>
</gene>
<keyword evidence="2" id="KW-0472">Membrane</keyword>
<feature type="compositionally biased region" description="Polar residues" evidence="1">
    <location>
        <begin position="343"/>
        <end position="366"/>
    </location>
</feature>
<sequence length="537" mass="58865">MAPSAYYTGFRSGDGLARRAESDDCSGWDCLGDAAQFGIILVIVAFVLVMAYMYWRLQIKPNLQDGCDDTLTPVNGYWELTRGDPNRVSITIYREPRPLSDPEPVETDVPAPRRVKGTDGQTQQQENNTLDQVPQQLGRAHTPDIHLVPPPPPPPPIVWSGPSPFAIPPPPMVGPSAFLQPSHPPTALHSNPLAFGMTTVPCPPDAPPPYFGYAAPPNLQGQHPGPGVMPTPQPACVPPPVAPSTPRRSKREKAQTTPVAERQSQWRRWFSLGNTSPISGHARTLSDSSSPAEQSRSLSPPPSPTPPPRRNRRSNHSTPSRRQPQSPRQDRQARPHPQPPRRNSQTTARDQRHSTPPSQTESNLSSSYLNTSVEAVFDTGAHHPAPQTRTRARAASNPENGHPDPSRTRLARIRPSDTVPIAHLLHQQLSARRRRRRHRRHHPSPDLQFPSPERQRPRVSFTLPEKGRSEVSGASLTALPSSSSSSSEQNPEAQSGGGDGAGLRRRDGTREGGRQPGLAGRVTGTFYRMRRALRGDD</sequence>
<protein>
    <submittedName>
        <fullName evidence="3">Uncharacterized protein</fullName>
    </submittedName>
</protein>